<feature type="transmembrane region" description="Helical" evidence="7">
    <location>
        <begin position="362"/>
        <end position="382"/>
    </location>
</feature>
<evidence type="ECO:0000256" key="2">
    <source>
        <dbReference type="ARBA" id="ARBA00022475"/>
    </source>
</evidence>
<dbReference type="Proteomes" id="UP001499987">
    <property type="component" value="Unassembled WGS sequence"/>
</dbReference>
<feature type="transmembrane region" description="Helical" evidence="7">
    <location>
        <begin position="136"/>
        <end position="155"/>
    </location>
</feature>
<keyword evidence="9" id="KW-1185">Reference proteome</keyword>
<dbReference type="InterPro" id="IPR050833">
    <property type="entry name" value="Poly_Biosynth_Transport"/>
</dbReference>
<reference evidence="8 9" key="1">
    <citation type="journal article" date="2019" name="Int. J. Syst. Evol. Microbiol.">
        <title>The Global Catalogue of Microorganisms (GCM) 10K type strain sequencing project: providing services to taxonomists for standard genome sequencing and annotation.</title>
        <authorList>
            <consortium name="The Broad Institute Genomics Platform"/>
            <consortium name="The Broad Institute Genome Sequencing Center for Infectious Disease"/>
            <person name="Wu L."/>
            <person name="Ma J."/>
        </authorList>
    </citation>
    <scope>NUCLEOTIDE SEQUENCE [LARGE SCALE GENOMIC DNA]</scope>
    <source>
        <strain evidence="8 9">JCM 13002</strain>
    </source>
</reference>
<evidence type="ECO:0008006" key="10">
    <source>
        <dbReference type="Google" id="ProtNLM"/>
    </source>
</evidence>
<evidence type="ECO:0000256" key="5">
    <source>
        <dbReference type="ARBA" id="ARBA00023136"/>
    </source>
</evidence>
<feature type="region of interest" description="Disordered" evidence="6">
    <location>
        <begin position="403"/>
        <end position="453"/>
    </location>
</feature>
<evidence type="ECO:0000313" key="8">
    <source>
        <dbReference type="EMBL" id="GAA1124315.1"/>
    </source>
</evidence>
<comment type="caution">
    <text evidence="8">The sequence shown here is derived from an EMBL/GenBank/DDBJ whole genome shotgun (WGS) entry which is preliminary data.</text>
</comment>
<dbReference type="RefSeq" id="WP_344628163.1">
    <property type="nucleotide sequence ID" value="NZ_BAAALD010000144.1"/>
</dbReference>
<evidence type="ECO:0000256" key="3">
    <source>
        <dbReference type="ARBA" id="ARBA00022692"/>
    </source>
</evidence>
<evidence type="ECO:0000256" key="6">
    <source>
        <dbReference type="SAM" id="MobiDB-lite"/>
    </source>
</evidence>
<evidence type="ECO:0000256" key="1">
    <source>
        <dbReference type="ARBA" id="ARBA00004651"/>
    </source>
</evidence>
<comment type="subcellular location">
    <subcellularLocation>
        <location evidence="1">Cell membrane</location>
        <topology evidence="1">Multi-pass membrane protein</topology>
    </subcellularLocation>
</comment>
<evidence type="ECO:0000313" key="9">
    <source>
        <dbReference type="Proteomes" id="UP001499987"/>
    </source>
</evidence>
<feature type="transmembrane region" description="Helical" evidence="7">
    <location>
        <begin position="66"/>
        <end position="91"/>
    </location>
</feature>
<feature type="transmembrane region" description="Helical" evidence="7">
    <location>
        <begin position="329"/>
        <end position="350"/>
    </location>
</feature>
<keyword evidence="4 7" id="KW-1133">Transmembrane helix</keyword>
<name>A0ABN1U680_9ACTN</name>
<evidence type="ECO:0000256" key="7">
    <source>
        <dbReference type="SAM" id="Phobius"/>
    </source>
</evidence>
<proteinExistence type="predicted"/>
<feature type="transmembrane region" description="Helical" evidence="7">
    <location>
        <begin position="167"/>
        <end position="192"/>
    </location>
</feature>
<accession>A0ABN1U680</accession>
<keyword evidence="2" id="KW-1003">Cell membrane</keyword>
<feature type="transmembrane region" description="Helical" evidence="7">
    <location>
        <begin position="34"/>
        <end position="54"/>
    </location>
</feature>
<keyword evidence="3 7" id="KW-0812">Transmembrane</keyword>
<evidence type="ECO:0000256" key="4">
    <source>
        <dbReference type="ARBA" id="ARBA00022989"/>
    </source>
</evidence>
<gene>
    <name evidence="8" type="ORF">GCM10009663_74110</name>
</gene>
<feature type="transmembrane region" description="Helical" evidence="7">
    <location>
        <begin position="198"/>
        <end position="220"/>
    </location>
</feature>
<dbReference type="PANTHER" id="PTHR30250:SF11">
    <property type="entry name" value="O-ANTIGEN TRANSPORTER-RELATED"/>
    <property type="match status" value="1"/>
</dbReference>
<keyword evidence="5 7" id="KW-0472">Membrane</keyword>
<feature type="compositionally biased region" description="Low complexity" evidence="6">
    <location>
        <begin position="403"/>
        <end position="412"/>
    </location>
</feature>
<sequence length="537" mass="56147">MREKIGAPLARVRRRRENGTGPAAGTPLVRNGRILAASAVVAAGLGALFWLLAARWFTTATVGRSYALLSAAMLLATLGSLNLGDVLVRFLPTAGQRGRRLVVRCYTISTATGAVVATGFVLLAPHLSPGLTELRAPWSAILFIAATSAYTVFVLQDGALTGLRRPGWVLGENLVFAVAKALALALCAALAISTGILLSWAAGLVLAVTVANVVLFARALPARHTPARHTPGSMDTSVGAATARPERMARYAVADYVGQLGQTAVSKSLPLLVLGRLGVEETAYYSLAYVVTDTLYQAAYAVGQSLTVEGAAEPHRLAEHARHMLRHTALLITPATAVTVAAAPGILDLFGTDYAVHGTTVLRLMALSAVPNVLFGVAVHVARVRQALAFLTGLQLAFARPAAGPHPAADAPLRPHRRRRRLAGHRQCPRARPGRHRPTLADQPPAPNLNPRPRHRPCPCPCPCPAPAHPGSAAFTARRLCRRGLTGCGRAQAPHRAAGGVGRDVDDGATVQHMPGWLRPAATRAGGAEGLGAGGRG</sequence>
<protein>
    <recommendedName>
        <fullName evidence="10">Lipopolysaccharide biosynthesis protein</fullName>
    </recommendedName>
</protein>
<feature type="transmembrane region" description="Helical" evidence="7">
    <location>
        <begin position="103"/>
        <end position="124"/>
    </location>
</feature>
<organism evidence="8 9">
    <name type="scientific">Kitasatospora arboriphila</name>
    <dbReference type="NCBI Taxonomy" id="258052"/>
    <lineage>
        <taxon>Bacteria</taxon>
        <taxon>Bacillati</taxon>
        <taxon>Actinomycetota</taxon>
        <taxon>Actinomycetes</taxon>
        <taxon>Kitasatosporales</taxon>
        <taxon>Streptomycetaceae</taxon>
        <taxon>Kitasatospora</taxon>
    </lineage>
</organism>
<feature type="compositionally biased region" description="Basic residues" evidence="6">
    <location>
        <begin position="414"/>
        <end position="438"/>
    </location>
</feature>
<dbReference type="PANTHER" id="PTHR30250">
    <property type="entry name" value="PST FAMILY PREDICTED COLANIC ACID TRANSPORTER"/>
    <property type="match status" value="1"/>
</dbReference>
<dbReference type="EMBL" id="BAAALD010000144">
    <property type="protein sequence ID" value="GAA1124315.1"/>
    <property type="molecule type" value="Genomic_DNA"/>
</dbReference>